<keyword evidence="3" id="KW-1185">Reference proteome</keyword>
<sequence length="157" mass="17581">MSKRLCKLNRHDISEQLGAIQRIVSAPKYLCRSCARASQDKSMLCKPMALSAAQSDVGNIEKSVIDPISSPTVIANHQSQVMADAEKGVWNQSQLKQAKKQAKKQKKFFKKLSKTVSKQEKLLRKQRKLEAQFEQINLSLSQMGSQSSHSTGRESVH</sequence>
<dbReference type="Proteomes" id="UP000186039">
    <property type="component" value="Unassembled WGS sequence"/>
</dbReference>
<protein>
    <submittedName>
        <fullName evidence="2">Uncharacterized protein</fullName>
    </submittedName>
</protein>
<evidence type="ECO:0000313" key="1">
    <source>
        <dbReference type="EMBL" id="OLQ86704.1"/>
    </source>
</evidence>
<dbReference type="OrthoDB" id="5398457at2"/>
<name>A0A1Q9HNU2_9VIBR</name>
<comment type="caution">
    <text evidence="2">The sequence shown here is derived from an EMBL/GenBank/DDBJ whole genome shotgun (WGS) entry which is preliminary data.</text>
</comment>
<evidence type="ECO:0000313" key="4">
    <source>
        <dbReference type="Proteomes" id="UP000186313"/>
    </source>
</evidence>
<dbReference type="STRING" id="1381081.BIY22_15700"/>
<dbReference type="EMBL" id="MJMH01000207">
    <property type="protein sequence ID" value="OLQ86704.1"/>
    <property type="molecule type" value="Genomic_DNA"/>
</dbReference>
<gene>
    <name evidence="1" type="ORF">BIY20_14710</name>
    <name evidence="2" type="ORF">BIY22_15700</name>
</gene>
<organism evidence="2 4">
    <name type="scientific">Vibrio panuliri</name>
    <dbReference type="NCBI Taxonomy" id="1381081"/>
    <lineage>
        <taxon>Bacteria</taxon>
        <taxon>Pseudomonadati</taxon>
        <taxon>Pseudomonadota</taxon>
        <taxon>Gammaproteobacteria</taxon>
        <taxon>Vibrionales</taxon>
        <taxon>Vibrionaceae</taxon>
        <taxon>Vibrio</taxon>
    </lineage>
</organism>
<dbReference type="EMBL" id="MJMJ01000003">
    <property type="protein sequence ID" value="OLQ92487.1"/>
    <property type="molecule type" value="Genomic_DNA"/>
</dbReference>
<accession>A0A1Q9HNU2</accession>
<evidence type="ECO:0000313" key="3">
    <source>
        <dbReference type="Proteomes" id="UP000186039"/>
    </source>
</evidence>
<proteinExistence type="predicted"/>
<evidence type="ECO:0000313" key="2">
    <source>
        <dbReference type="EMBL" id="OLQ92487.1"/>
    </source>
</evidence>
<reference evidence="3 4" key="1">
    <citation type="submission" date="2016-09" db="EMBL/GenBank/DDBJ databases">
        <title>Genomic Taxonomy of the Vibrionaceae.</title>
        <authorList>
            <person name="Gonzalez-Castillo A."/>
            <person name="Gomez-Gil B."/>
            <person name="Enciso-Ibarra K."/>
        </authorList>
    </citation>
    <scope>NUCLEOTIDE SEQUENCE [LARGE SCALE GENOMIC DNA]</scope>
    <source>
        <strain evidence="1 3">CAIM 1902</strain>
        <strain evidence="2 4">CAIM 703</strain>
    </source>
</reference>
<dbReference type="Proteomes" id="UP000186313">
    <property type="component" value="Unassembled WGS sequence"/>
</dbReference>
<dbReference type="RefSeq" id="WP_075706415.1">
    <property type="nucleotide sequence ID" value="NZ_AP019654.1"/>
</dbReference>
<dbReference type="AlphaFoldDB" id="A0A1Q9HNU2"/>